<gene>
    <name evidence="1" type="ORF">Micbo1qcDRAFT_166587</name>
</gene>
<dbReference type="Proteomes" id="UP000070501">
    <property type="component" value="Unassembled WGS sequence"/>
</dbReference>
<reference evidence="2" key="1">
    <citation type="submission" date="2016-02" db="EMBL/GenBank/DDBJ databases">
        <title>Draft genome sequence of Microdochium bolleyi, a fungal endophyte of beachgrass.</title>
        <authorList>
            <consortium name="DOE Joint Genome Institute"/>
            <person name="David A.S."/>
            <person name="May G."/>
            <person name="Haridas S."/>
            <person name="Lim J."/>
            <person name="Wang M."/>
            <person name="Labutti K."/>
            <person name="Lipzen A."/>
            <person name="Barry K."/>
            <person name="Grigoriev I.V."/>
        </authorList>
    </citation>
    <scope>NUCLEOTIDE SEQUENCE [LARGE SCALE GENOMIC DNA]</scope>
    <source>
        <strain evidence="2">J235TASD1</strain>
    </source>
</reference>
<name>A0A136IUH2_9PEZI</name>
<dbReference type="InParanoid" id="A0A136IUH2"/>
<feature type="non-terminal residue" evidence="1">
    <location>
        <position position="76"/>
    </location>
</feature>
<proteinExistence type="predicted"/>
<sequence>MKERDMFRRIVESRASADELASALGRPRQDGVFTSIEQIPNADEGSDYTTLLRELQQNFDTYRNEQTVDRKTMKDQ</sequence>
<accession>A0A136IUH2</accession>
<dbReference type="AlphaFoldDB" id="A0A136IUH2"/>
<evidence type="ECO:0000313" key="1">
    <source>
        <dbReference type="EMBL" id="KXJ88541.1"/>
    </source>
</evidence>
<organism evidence="1 2">
    <name type="scientific">Microdochium bolleyi</name>
    <dbReference type="NCBI Taxonomy" id="196109"/>
    <lineage>
        <taxon>Eukaryota</taxon>
        <taxon>Fungi</taxon>
        <taxon>Dikarya</taxon>
        <taxon>Ascomycota</taxon>
        <taxon>Pezizomycotina</taxon>
        <taxon>Sordariomycetes</taxon>
        <taxon>Xylariomycetidae</taxon>
        <taxon>Xylariales</taxon>
        <taxon>Microdochiaceae</taxon>
        <taxon>Microdochium</taxon>
    </lineage>
</organism>
<protein>
    <submittedName>
        <fullName evidence="1">Uncharacterized protein</fullName>
    </submittedName>
</protein>
<dbReference type="STRING" id="196109.A0A136IUH2"/>
<keyword evidence="2" id="KW-1185">Reference proteome</keyword>
<dbReference type="EMBL" id="KQ964258">
    <property type="protein sequence ID" value="KXJ88541.1"/>
    <property type="molecule type" value="Genomic_DNA"/>
</dbReference>
<dbReference type="OrthoDB" id="343070at2759"/>
<evidence type="ECO:0000313" key="2">
    <source>
        <dbReference type="Proteomes" id="UP000070501"/>
    </source>
</evidence>